<dbReference type="GO" id="GO:0016740">
    <property type="term" value="F:transferase activity"/>
    <property type="evidence" value="ECO:0007669"/>
    <property type="project" value="UniProtKB-KW"/>
</dbReference>
<name>A0A2T5I5I5_9PROT</name>
<evidence type="ECO:0000259" key="1">
    <source>
        <dbReference type="PROSITE" id="PS50206"/>
    </source>
</evidence>
<feature type="domain" description="Rhodanese" evidence="1">
    <location>
        <begin position="10"/>
        <end position="100"/>
    </location>
</feature>
<dbReference type="Gene3D" id="3.40.250.10">
    <property type="entry name" value="Rhodanese-like domain"/>
    <property type="match status" value="1"/>
</dbReference>
<dbReference type="PANTHER" id="PTHR43031:SF1">
    <property type="entry name" value="PYRIDINE NUCLEOTIDE-DISULPHIDE OXIDOREDUCTASE"/>
    <property type="match status" value="1"/>
</dbReference>
<evidence type="ECO:0000313" key="2">
    <source>
        <dbReference type="EMBL" id="PTQ79083.1"/>
    </source>
</evidence>
<dbReference type="PANTHER" id="PTHR43031">
    <property type="entry name" value="FAD-DEPENDENT OXIDOREDUCTASE"/>
    <property type="match status" value="1"/>
</dbReference>
<dbReference type="RefSeq" id="WP_219909003.1">
    <property type="nucleotide sequence ID" value="NZ_QAOL01000057.1"/>
</dbReference>
<reference evidence="2 3" key="1">
    <citation type="submission" date="2018-04" db="EMBL/GenBank/DDBJ databases">
        <title>Active sludge and wastewater microbial communities from Klosterneuburg, Austria.</title>
        <authorList>
            <person name="Wagner M."/>
        </authorList>
    </citation>
    <scope>NUCLEOTIDE SEQUENCE [LARGE SCALE GENOMIC DNA]</scope>
    <source>
        <strain evidence="2 3">Nm4</strain>
    </source>
</reference>
<proteinExistence type="predicted"/>
<dbReference type="SUPFAM" id="SSF52821">
    <property type="entry name" value="Rhodanese/Cell cycle control phosphatase"/>
    <property type="match status" value="1"/>
</dbReference>
<gene>
    <name evidence="2" type="ORF">C8R28_10571</name>
</gene>
<comment type="caution">
    <text evidence="2">The sequence shown here is derived from an EMBL/GenBank/DDBJ whole genome shotgun (WGS) entry which is preliminary data.</text>
</comment>
<evidence type="ECO:0000313" key="3">
    <source>
        <dbReference type="Proteomes" id="UP000244110"/>
    </source>
</evidence>
<dbReference type="Pfam" id="PF00581">
    <property type="entry name" value="Rhodanese"/>
    <property type="match status" value="1"/>
</dbReference>
<dbReference type="InterPro" id="IPR001763">
    <property type="entry name" value="Rhodanese-like_dom"/>
</dbReference>
<sequence length="113" mass="12616">MGDVHAKLIQGIQFHFIDVREDHEFLIDHAAGARHLGKGIIERDIETVIPEKNTLIILYCGGGYRSALVADTLQLMGYKNVLSLVGGIKALRDAGFPLKRNESIKKNNYSYCM</sequence>
<organism evidence="2 3">
    <name type="scientific">Nitrosomonas ureae</name>
    <dbReference type="NCBI Taxonomy" id="44577"/>
    <lineage>
        <taxon>Bacteria</taxon>
        <taxon>Pseudomonadati</taxon>
        <taxon>Pseudomonadota</taxon>
        <taxon>Betaproteobacteria</taxon>
        <taxon>Nitrosomonadales</taxon>
        <taxon>Nitrosomonadaceae</taxon>
        <taxon>Nitrosomonas</taxon>
    </lineage>
</organism>
<keyword evidence="2" id="KW-0808">Transferase</keyword>
<dbReference type="Proteomes" id="UP000244110">
    <property type="component" value="Unassembled WGS sequence"/>
</dbReference>
<accession>A0A2T5I5I5</accession>
<protein>
    <submittedName>
        <fullName evidence="2">Rhodanese-related sulfurtransferase</fullName>
    </submittedName>
</protein>
<dbReference type="InterPro" id="IPR050229">
    <property type="entry name" value="GlpE_sulfurtransferase"/>
</dbReference>
<dbReference type="EMBL" id="QAOL01000057">
    <property type="protein sequence ID" value="PTQ79083.1"/>
    <property type="molecule type" value="Genomic_DNA"/>
</dbReference>
<dbReference type="AlphaFoldDB" id="A0A2T5I5I5"/>
<dbReference type="InterPro" id="IPR036873">
    <property type="entry name" value="Rhodanese-like_dom_sf"/>
</dbReference>
<dbReference type="CDD" id="cd00158">
    <property type="entry name" value="RHOD"/>
    <property type="match status" value="1"/>
</dbReference>
<dbReference type="SMART" id="SM00450">
    <property type="entry name" value="RHOD"/>
    <property type="match status" value="1"/>
</dbReference>
<dbReference type="PROSITE" id="PS50206">
    <property type="entry name" value="RHODANESE_3"/>
    <property type="match status" value="1"/>
</dbReference>